<proteinExistence type="predicted"/>
<dbReference type="OrthoDB" id="2970403at2"/>
<dbReference type="Proteomes" id="UP000199095">
    <property type="component" value="Unassembled WGS sequence"/>
</dbReference>
<reference evidence="2" key="1">
    <citation type="submission" date="2016-10" db="EMBL/GenBank/DDBJ databases">
        <authorList>
            <person name="Varghese N."/>
            <person name="Submissions S."/>
        </authorList>
    </citation>
    <scope>NUCLEOTIDE SEQUENCE [LARGE SCALE GENOMIC DNA]</scope>
    <source>
        <strain evidence="2">CGMCC 1.3566</strain>
    </source>
</reference>
<evidence type="ECO:0000313" key="1">
    <source>
        <dbReference type="EMBL" id="SET23776.1"/>
    </source>
</evidence>
<protein>
    <recommendedName>
        <fullName evidence="3">N-acetyltransferase domain-containing protein</fullName>
    </recommendedName>
</protein>
<dbReference type="AlphaFoldDB" id="A0A1I0CVF4"/>
<accession>A0A1I0CVF4</accession>
<organism evidence="1 2">
    <name type="scientific">Salinibacillus kushneri</name>
    <dbReference type="NCBI Taxonomy" id="237682"/>
    <lineage>
        <taxon>Bacteria</taxon>
        <taxon>Bacillati</taxon>
        <taxon>Bacillota</taxon>
        <taxon>Bacilli</taxon>
        <taxon>Bacillales</taxon>
        <taxon>Bacillaceae</taxon>
        <taxon>Salinibacillus</taxon>
    </lineage>
</organism>
<sequence>MVNIVPVREYDSKTVEDFFGSHWENQTNKQELLTFGRFIEIHGERKGFYAIMPRENDIGQLRTLYFTEQLQASLLLMLIDWVKEDASQNGYEQLLVFSHRLSTDSLFQTWGFEKITGHPPISVDKPSDEGEWWITNVNISTNADKNC</sequence>
<gene>
    <name evidence="1" type="ORF">SAMN05421676_103306</name>
</gene>
<name>A0A1I0CVF4_9BACI</name>
<keyword evidence="2" id="KW-1185">Reference proteome</keyword>
<evidence type="ECO:0000313" key="2">
    <source>
        <dbReference type="Proteomes" id="UP000199095"/>
    </source>
</evidence>
<dbReference type="EMBL" id="FOHJ01000003">
    <property type="protein sequence ID" value="SET23776.1"/>
    <property type="molecule type" value="Genomic_DNA"/>
</dbReference>
<dbReference type="RefSeq" id="WP_093133071.1">
    <property type="nucleotide sequence ID" value="NZ_FOHJ01000003.1"/>
</dbReference>
<evidence type="ECO:0008006" key="3">
    <source>
        <dbReference type="Google" id="ProtNLM"/>
    </source>
</evidence>